<keyword evidence="1" id="KW-0732">Signal</keyword>
<dbReference type="EMBL" id="FZQP02000565">
    <property type="protein sequence ID" value="VVC89544.1"/>
    <property type="molecule type" value="Genomic_DNA"/>
</dbReference>
<reference evidence="2 3" key="1">
    <citation type="submission" date="2017-07" db="EMBL/GenBank/DDBJ databases">
        <authorList>
            <person name="Talla V."/>
            <person name="Backstrom N."/>
        </authorList>
    </citation>
    <scope>NUCLEOTIDE SEQUENCE [LARGE SCALE GENOMIC DNA]</scope>
</reference>
<proteinExistence type="predicted"/>
<dbReference type="AlphaFoldDB" id="A0A5E4PWJ8"/>
<evidence type="ECO:0008006" key="4">
    <source>
        <dbReference type="Google" id="ProtNLM"/>
    </source>
</evidence>
<evidence type="ECO:0000313" key="2">
    <source>
        <dbReference type="EMBL" id="VVC89544.1"/>
    </source>
</evidence>
<organism evidence="2 3">
    <name type="scientific">Leptidea sinapis</name>
    <dbReference type="NCBI Taxonomy" id="189913"/>
    <lineage>
        <taxon>Eukaryota</taxon>
        <taxon>Metazoa</taxon>
        <taxon>Ecdysozoa</taxon>
        <taxon>Arthropoda</taxon>
        <taxon>Hexapoda</taxon>
        <taxon>Insecta</taxon>
        <taxon>Pterygota</taxon>
        <taxon>Neoptera</taxon>
        <taxon>Endopterygota</taxon>
        <taxon>Lepidoptera</taxon>
        <taxon>Glossata</taxon>
        <taxon>Ditrysia</taxon>
        <taxon>Papilionoidea</taxon>
        <taxon>Pieridae</taxon>
        <taxon>Dismorphiinae</taxon>
        <taxon>Leptidea</taxon>
    </lineage>
</organism>
<evidence type="ECO:0000256" key="1">
    <source>
        <dbReference type="SAM" id="SignalP"/>
    </source>
</evidence>
<feature type="signal peptide" evidence="1">
    <location>
        <begin position="1"/>
        <end position="16"/>
    </location>
</feature>
<gene>
    <name evidence="2" type="ORF">LSINAPIS_LOCUS2639</name>
</gene>
<dbReference type="OrthoDB" id="7488868at2759"/>
<sequence>MKFFLVAAACFAVAVAGPTRGILEPESAGPIIIDEDNISVGPAIIKPEESGISVGPAFADNYYPEQPALVQIVININNKSHVVDIPVGGESINTDPALVVDEEIKPEPVDVIDVAPAEIGQPELPILVDPAQNLPEALN</sequence>
<keyword evidence="3" id="KW-1185">Reference proteome</keyword>
<protein>
    <recommendedName>
        <fullName evidence="4">DUF4794 domain-containing protein</fullName>
    </recommendedName>
</protein>
<feature type="chain" id="PRO_5023126547" description="DUF4794 domain-containing protein" evidence="1">
    <location>
        <begin position="17"/>
        <end position="139"/>
    </location>
</feature>
<dbReference type="Proteomes" id="UP000324832">
    <property type="component" value="Unassembled WGS sequence"/>
</dbReference>
<evidence type="ECO:0000313" key="3">
    <source>
        <dbReference type="Proteomes" id="UP000324832"/>
    </source>
</evidence>
<accession>A0A5E4PWJ8</accession>
<name>A0A5E4PWJ8_9NEOP</name>